<accession>A0ABQ2BJ65</accession>
<dbReference type="InterPro" id="IPR012910">
    <property type="entry name" value="Plug_dom"/>
</dbReference>
<feature type="signal peptide" evidence="2">
    <location>
        <begin position="1"/>
        <end position="25"/>
    </location>
</feature>
<dbReference type="InterPro" id="IPR023996">
    <property type="entry name" value="TonB-dep_OMP_SusC/RagA"/>
</dbReference>
<evidence type="ECO:0000313" key="4">
    <source>
        <dbReference type="EMBL" id="GGI25708.1"/>
    </source>
</evidence>
<dbReference type="RefSeq" id="WP_229746690.1">
    <property type="nucleotide sequence ID" value="NZ_BMDJ01000004.1"/>
</dbReference>
<dbReference type="InterPro" id="IPR008969">
    <property type="entry name" value="CarboxyPept-like_regulatory"/>
</dbReference>
<dbReference type="Proteomes" id="UP000645390">
    <property type="component" value="Unassembled WGS sequence"/>
</dbReference>
<dbReference type="Gene3D" id="2.60.40.1120">
    <property type="entry name" value="Carboxypeptidase-like, regulatory domain"/>
    <property type="match status" value="1"/>
</dbReference>
<dbReference type="InterPro" id="IPR039426">
    <property type="entry name" value="TonB-dep_rcpt-like"/>
</dbReference>
<reference evidence="5" key="1">
    <citation type="journal article" date="2019" name="Int. J. Syst. Evol. Microbiol.">
        <title>The Global Catalogue of Microorganisms (GCM) 10K type strain sequencing project: providing services to taxonomists for standard genome sequencing and annotation.</title>
        <authorList>
            <consortium name="The Broad Institute Genomics Platform"/>
            <consortium name="The Broad Institute Genome Sequencing Center for Infectious Disease"/>
            <person name="Wu L."/>
            <person name="Ma J."/>
        </authorList>
    </citation>
    <scope>NUCLEOTIDE SEQUENCE [LARGE SCALE GENOMIC DNA]</scope>
    <source>
        <strain evidence="5">CCM 8939</strain>
    </source>
</reference>
<dbReference type="InterPro" id="IPR037066">
    <property type="entry name" value="Plug_dom_sf"/>
</dbReference>
<dbReference type="NCBIfam" id="TIGR04056">
    <property type="entry name" value="OMP_RagA_SusC"/>
    <property type="match status" value="1"/>
</dbReference>
<keyword evidence="1" id="KW-1134">Transmembrane beta strand</keyword>
<evidence type="ECO:0000256" key="1">
    <source>
        <dbReference type="PROSITE-ProRule" id="PRU01360"/>
    </source>
</evidence>
<evidence type="ECO:0000313" key="5">
    <source>
        <dbReference type="Proteomes" id="UP000645390"/>
    </source>
</evidence>
<dbReference type="SUPFAM" id="SSF49464">
    <property type="entry name" value="Carboxypeptidase regulatory domain-like"/>
    <property type="match status" value="1"/>
</dbReference>
<keyword evidence="2" id="KW-0732">Signal</keyword>
<dbReference type="NCBIfam" id="TIGR04057">
    <property type="entry name" value="SusC_RagA_signa"/>
    <property type="match status" value="1"/>
</dbReference>
<evidence type="ECO:0000259" key="3">
    <source>
        <dbReference type="Pfam" id="PF07715"/>
    </source>
</evidence>
<feature type="domain" description="TonB-dependent receptor plug" evidence="3">
    <location>
        <begin position="210"/>
        <end position="318"/>
    </location>
</feature>
<dbReference type="Gene3D" id="2.170.130.10">
    <property type="entry name" value="TonB-dependent receptor, plug domain"/>
    <property type="match status" value="1"/>
</dbReference>
<feature type="chain" id="PRO_5047439312" evidence="2">
    <location>
        <begin position="26"/>
        <end position="1142"/>
    </location>
</feature>
<dbReference type="PROSITE" id="PS52016">
    <property type="entry name" value="TONB_DEPENDENT_REC_3"/>
    <property type="match status" value="1"/>
</dbReference>
<keyword evidence="1" id="KW-0998">Cell outer membrane</keyword>
<comment type="caution">
    <text evidence="4">The sequence shown here is derived from an EMBL/GenBank/DDBJ whole genome shotgun (WGS) entry which is preliminary data.</text>
</comment>
<keyword evidence="5" id="KW-1185">Reference proteome</keyword>
<gene>
    <name evidence="4" type="ORF">GCM10008119_19020</name>
</gene>
<dbReference type="InterPro" id="IPR023997">
    <property type="entry name" value="TonB-dep_OMP_SusC/RagA_CS"/>
</dbReference>
<name>A0ABQ2BJ65_9SPHI</name>
<comment type="subcellular location">
    <subcellularLocation>
        <location evidence="1">Cell outer membrane</location>
        <topology evidence="1">Multi-pass membrane protein</topology>
    </subcellularLocation>
</comment>
<dbReference type="EMBL" id="BMDJ01000004">
    <property type="protein sequence ID" value="GGI25708.1"/>
    <property type="molecule type" value="Genomic_DNA"/>
</dbReference>
<keyword evidence="1" id="KW-0813">Transport</keyword>
<proteinExistence type="inferred from homology"/>
<keyword evidence="1" id="KW-0472">Membrane</keyword>
<comment type="similarity">
    <text evidence="1">Belongs to the TonB-dependent receptor family.</text>
</comment>
<dbReference type="SUPFAM" id="SSF56935">
    <property type="entry name" value="Porins"/>
    <property type="match status" value="1"/>
</dbReference>
<dbReference type="Pfam" id="PF07715">
    <property type="entry name" value="Plug"/>
    <property type="match status" value="1"/>
</dbReference>
<dbReference type="Pfam" id="PF13715">
    <property type="entry name" value="CarbopepD_reg_2"/>
    <property type="match status" value="1"/>
</dbReference>
<keyword evidence="1" id="KW-0812">Transmembrane</keyword>
<protein>
    <submittedName>
        <fullName evidence="4">SusC/RagA family TonB-linked outer membrane protein</fullName>
    </submittedName>
</protein>
<organism evidence="4 5">
    <name type="scientific">Pedobacter mendelii</name>
    <dbReference type="NCBI Taxonomy" id="1908240"/>
    <lineage>
        <taxon>Bacteria</taxon>
        <taxon>Pseudomonadati</taxon>
        <taxon>Bacteroidota</taxon>
        <taxon>Sphingobacteriia</taxon>
        <taxon>Sphingobacteriales</taxon>
        <taxon>Sphingobacteriaceae</taxon>
        <taxon>Pedobacter</taxon>
    </lineage>
</organism>
<sequence>MKCTALTTAALLVSISLIMANPISAQGINDVQVKIANFNGNLVSVIKIIENQTKFRFAYKTEEADGYQSISIQAGARSLAKTLDLLLYKTKLKYTVEGNYILLSLKDDPQKTVKKISEDITVTGIVKDQIDILIGVSVYLKGDTKRAVQTNETGRYTIKVPANGTLVFSMVGFESREIKVNGEGIVNVELTPIDNKLNEVTVVAYGTQKKSSMVSSITTISPKELKVPSSNLTTALAGRLAGVIAYQRSGEPGQDNAAFFIRGVTTFGYKKDPLIMIDGIEVSSTDLARLQPDDISSFSIMKDATATSLYGARGANGVILVTTKSGKVGPARIAVRFENSVSANTKKVELANPITYMQLENEAVLTRNPLGILPYSQNKIDNTIAGLNPYAYPANNWTDQLIKNTTNNQRLNFNANGGGEIARYYIAGTVNQDNGILKVDQRNNFNSNIDLKSYQLRSNVNINMTKTSEVIVRLSGSFDDYKGPIDGGSGVYSKILRANPVLFPAYYPSELMPKTNHILFGNERVNGTNYINPYADMIKGYKDYSRSTLNAQFEFKQDFKFITPGLSARGMFNTSRYSFFDILRNYNPYFYSASGYNRLTNNYGLTSLNETSATEYLNYSEGLKDINSTTYIEAAVNYNKTIGKKNEIAGLLVYQRRNQIFANQGSLQKSLPYRNQGVSGRFTYGYDNRYLTELSFGYNGSERFYKTERYGLFPAAGIGWYVSNEKFWKPYEKIINKLKLKGTYGIVGNDAIGSAEDRFFYLSEVNINDGNKGFNFGENFNTYRPGVTVTRYDNRDITWETARKLNIGFELGLFNSLEIQADYFTENRNNILMSRASIPTTMGLSATPRANVGKAKAGGVDISADYNKTFSNGYWLQLRGNFTYAHSEFTAYEEPQYNEAYKSRVGQSLNQRFGLIAERLFVDQAEVNNSPVQTYGDYGAGDIKFRDVNGDGRITDLDQVALGNPEVPEIIYGMGFSTGYKGLDFSAFLQGSARSSFWIDAQATAPFVNYYTEDERNGRSPITGVPQNALLQAYADSHWSDDNKDLYALWPRLSTTVNLNNAQSSSWFMRNGAFLRLKSVEIGYSLSKKLSAKLHIASARIYLSGTNLATLSGFKLWDIEMGGNGLGYPIQRVYNMGIQVGL</sequence>
<evidence type="ECO:0000256" key="2">
    <source>
        <dbReference type="SAM" id="SignalP"/>
    </source>
</evidence>